<dbReference type="InterPro" id="IPR004089">
    <property type="entry name" value="MCPsignal_dom"/>
</dbReference>
<dbReference type="GO" id="GO:0006935">
    <property type="term" value="P:chemotaxis"/>
    <property type="evidence" value="ECO:0007669"/>
    <property type="project" value="InterPro"/>
</dbReference>
<keyword evidence="4 6" id="KW-0807">Transducer</keyword>
<evidence type="ECO:0000256" key="5">
    <source>
        <dbReference type="ARBA" id="ARBA00029447"/>
    </source>
</evidence>
<dbReference type="PANTHER" id="PTHR32089">
    <property type="entry name" value="METHYL-ACCEPTING CHEMOTAXIS PROTEIN MCPB"/>
    <property type="match status" value="1"/>
</dbReference>
<dbReference type="InterPro" id="IPR024478">
    <property type="entry name" value="HlyB_4HB_MCP"/>
</dbReference>
<evidence type="ECO:0000313" key="11">
    <source>
        <dbReference type="Proteomes" id="UP000036867"/>
    </source>
</evidence>
<accession>A0A0M0L833</accession>
<feature type="transmembrane region" description="Helical" evidence="7">
    <location>
        <begin position="7"/>
        <end position="27"/>
    </location>
</feature>
<dbReference type="GO" id="GO:0004888">
    <property type="term" value="F:transmembrane signaling receptor activity"/>
    <property type="evidence" value="ECO:0007669"/>
    <property type="project" value="InterPro"/>
</dbReference>
<dbReference type="EMBL" id="LILB01000009">
    <property type="protein sequence ID" value="KOO47261.1"/>
    <property type="molecule type" value="Genomic_DNA"/>
</dbReference>
<keyword evidence="2" id="KW-1003">Cell membrane</keyword>
<gene>
    <name evidence="10" type="ORF">AMD00_21580</name>
</gene>
<dbReference type="PROSITE" id="PS50111">
    <property type="entry name" value="CHEMOTAXIS_TRANSDUC_2"/>
    <property type="match status" value="1"/>
</dbReference>
<dbReference type="STRING" id="263475.AMD00_21580"/>
<dbReference type="Pfam" id="PF12729">
    <property type="entry name" value="4HB_MCP_1"/>
    <property type="match status" value="1"/>
</dbReference>
<comment type="similarity">
    <text evidence="5">Belongs to the methyl-accepting chemotaxis (MCP) protein family.</text>
</comment>
<sequence length="561" mass="60420">MSVGKKLNIGFLNLVGLLALIIVLSYYQYSKIQSQVEEAIDHRFVQIEITKDIQFGIAMQDSTLRSYFIQDISVRLDNLHTYQNLVSDKIAELSQISRSDEMKGYLKETTKFNDDFNIAVASALKEFDNGNKDAAIQLVDTTATSASKGLLESSNKIIQYQKEKLQITGDGLKVLLKQSLWSSIVALIVSLVLGVFFISFVRKSITKPLKAVVQSAEIIAMGDLSQSDITYKSKDEIGTLANVFNNMKITLRDLIHNIQTNSEHLSASSQELSASTEEITAAGSEVAIRIHQTADIASISASAAKESAVAMDETAAGVQRIAEATQTLHQNTVNMTTTAKDGVETIDVAQNQMQIISNSTNLIAELTGKLSKQSEEISAITHVITDITDQTNLLALNAAIEAARAGEHGKGFAVVADEVRKLAEESKKSAIQIVTLTEEIQSDTKNVASAVSEGLTSVQDGVQVIGEAGVAFKTISSAIEAITVQVEEISATSEEISASAEQVSASVTEIASGASDSSDNITLISLSIEEQTTSMNQVNSVAEDLSTNAQELQDMIHEFKV</sequence>
<dbReference type="PANTHER" id="PTHR32089:SF112">
    <property type="entry name" value="LYSOZYME-LIKE PROTEIN-RELATED"/>
    <property type="match status" value="1"/>
</dbReference>
<name>A0A0M0L833_9BACL</name>
<dbReference type="CDD" id="cd11386">
    <property type="entry name" value="MCP_signal"/>
    <property type="match status" value="1"/>
</dbReference>
<dbReference type="Gene3D" id="1.10.287.950">
    <property type="entry name" value="Methyl-accepting chemotaxis protein"/>
    <property type="match status" value="1"/>
</dbReference>
<evidence type="ECO:0000256" key="7">
    <source>
        <dbReference type="SAM" id="Phobius"/>
    </source>
</evidence>
<feature type="domain" description="Methyl-accepting transducer" evidence="8">
    <location>
        <begin position="275"/>
        <end position="511"/>
    </location>
</feature>
<dbReference type="GO" id="GO:0005886">
    <property type="term" value="C:plasma membrane"/>
    <property type="evidence" value="ECO:0007669"/>
    <property type="project" value="UniProtKB-SubCell"/>
</dbReference>
<dbReference type="Gene3D" id="6.10.340.10">
    <property type="match status" value="1"/>
</dbReference>
<dbReference type="SUPFAM" id="SSF58104">
    <property type="entry name" value="Methyl-accepting chemotaxis protein (MCP) signaling domain"/>
    <property type="match status" value="1"/>
</dbReference>
<dbReference type="RefSeq" id="WP_053419067.1">
    <property type="nucleotide sequence ID" value="NZ_LILB01000009.1"/>
</dbReference>
<dbReference type="PATRIC" id="fig|263475.3.peg.115"/>
<keyword evidence="11" id="KW-1185">Reference proteome</keyword>
<evidence type="ECO:0000256" key="2">
    <source>
        <dbReference type="ARBA" id="ARBA00022475"/>
    </source>
</evidence>
<proteinExistence type="inferred from homology"/>
<keyword evidence="3 7" id="KW-0472">Membrane</keyword>
<evidence type="ECO:0000313" key="10">
    <source>
        <dbReference type="EMBL" id="KOO47261.1"/>
    </source>
</evidence>
<dbReference type="Proteomes" id="UP000036867">
    <property type="component" value="Unassembled WGS sequence"/>
</dbReference>
<dbReference type="GO" id="GO:0007165">
    <property type="term" value="P:signal transduction"/>
    <property type="evidence" value="ECO:0007669"/>
    <property type="project" value="UniProtKB-KW"/>
</dbReference>
<comment type="subcellular location">
    <subcellularLocation>
        <location evidence="1">Cell membrane</location>
    </subcellularLocation>
</comment>
<dbReference type="PRINTS" id="PR00260">
    <property type="entry name" value="CHEMTRNSDUCR"/>
</dbReference>
<dbReference type="Pfam" id="PF00672">
    <property type="entry name" value="HAMP"/>
    <property type="match status" value="1"/>
</dbReference>
<evidence type="ECO:0000256" key="1">
    <source>
        <dbReference type="ARBA" id="ARBA00004236"/>
    </source>
</evidence>
<dbReference type="GeneID" id="301138694"/>
<keyword evidence="7" id="KW-0812">Transmembrane</keyword>
<dbReference type="InterPro" id="IPR004090">
    <property type="entry name" value="Chemotax_Me-accpt_rcpt"/>
</dbReference>
<dbReference type="PROSITE" id="PS50885">
    <property type="entry name" value="HAMP"/>
    <property type="match status" value="1"/>
</dbReference>
<comment type="caution">
    <text evidence="10">The sequence shown here is derived from an EMBL/GenBank/DDBJ whole genome shotgun (WGS) entry which is preliminary data.</text>
</comment>
<evidence type="ECO:0000256" key="6">
    <source>
        <dbReference type="PROSITE-ProRule" id="PRU00284"/>
    </source>
</evidence>
<evidence type="ECO:0000259" key="8">
    <source>
        <dbReference type="PROSITE" id="PS50111"/>
    </source>
</evidence>
<dbReference type="InterPro" id="IPR003660">
    <property type="entry name" value="HAMP_dom"/>
</dbReference>
<dbReference type="OrthoDB" id="107771at2"/>
<evidence type="ECO:0000256" key="4">
    <source>
        <dbReference type="ARBA" id="ARBA00023224"/>
    </source>
</evidence>
<reference evidence="11" key="1">
    <citation type="submission" date="2015-08" db="EMBL/GenBank/DDBJ databases">
        <title>Fjat-10028 dsm 16317.</title>
        <authorList>
            <person name="Liu B."/>
            <person name="Wang J."/>
            <person name="Zhu Y."/>
            <person name="Liu G."/>
            <person name="Chen Q."/>
            <person name="Chen Z."/>
            <person name="Lan J."/>
            <person name="Che J."/>
            <person name="Ge C."/>
            <person name="Shi H."/>
            <person name="Pan Z."/>
            <person name="Liu X."/>
        </authorList>
    </citation>
    <scope>NUCLEOTIDE SEQUENCE [LARGE SCALE GENOMIC DNA]</scope>
    <source>
        <strain evidence="11">DSM 16317</strain>
    </source>
</reference>
<keyword evidence="7" id="KW-1133">Transmembrane helix</keyword>
<dbReference type="AlphaFoldDB" id="A0A0M0L833"/>
<protein>
    <submittedName>
        <fullName evidence="10">Chemotaxis protein</fullName>
    </submittedName>
</protein>
<evidence type="ECO:0000259" key="9">
    <source>
        <dbReference type="PROSITE" id="PS50885"/>
    </source>
</evidence>
<dbReference type="SMART" id="SM00304">
    <property type="entry name" value="HAMP"/>
    <property type="match status" value="1"/>
</dbReference>
<feature type="domain" description="HAMP" evidence="9">
    <location>
        <begin position="203"/>
        <end position="256"/>
    </location>
</feature>
<organism evidence="10 11">
    <name type="scientific">Viridibacillus arvi</name>
    <dbReference type="NCBI Taxonomy" id="263475"/>
    <lineage>
        <taxon>Bacteria</taxon>
        <taxon>Bacillati</taxon>
        <taxon>Bacillota</taxon>
        <taxon>Bacilli</taxon>
        <taxon>Bacillales</taxon>
        <taxon>Caryophanaceae</taxon>
        <taxon>Viridibacillus</taxon>
    </lineage>
</organism>
<dbReference type="SMART" id="SM00283">
    <property type="entry name" value="MA"/>
    <property type="match status" value="1"/>
</dbReference>
<evidence type="ECO:0000256" key="3">
    <source>
        <dbReference type="ARBA" id="ARBA00023136"/>
    </source>
</evidence>
<dbReference type="CDD" id="cd06225">
    <property type="entry name" value="HAMP"/>
    <property type="match status" value="1"/>
</dbReference>
<dbReference type="Pfam" id="PF00015">
    <property type="entry name" value="MCPsignal"/>
    <property type="match status" value="1"/>
</dbReference>
<feature type="transmembrane region" description="Helical" evidence="7">
    <location>
        <begin position="180"/>
        <end position="201"/>
    </location>
</feature>